<gene>
    <name evidence="2" type="ORF">GIB67_017312</name>
</gene>
<evidence type="ECO:0000313" key="3">
    <source>
        <dbReference type="Proteomes" id="UP000541444"/>
    </source>
</evidence>
<evidence type="ECO:0000313" key="2">
    <source>
        <dbReference type="EMBL" id="KAF6162424.1"/>
    </source>
</evidence>
<keyword evidence="1" id="KW-0472">Membrane</keyword>
<dbReference type="AlphaFoldDB" id="A0A7J7N5W4"/>
<comment type="caution">
    <text evidence="2">The sequence shown here is derived from an EMBL/GenBank/DDBJ whole genome shotgun (WGS) entry which is preliminary data.</text>
</comment>
<dbReference type="OrthoDB" id="1930536at2759"/>
<evidence type="ECO:0000256" key="1">
    <source>
        <dbReference type="SAM" id="Phobius"/>
    </source>
</evidence>
<dbReference type="Proteomes" id="UP000541444">
    <property type="component" value="Unassembled WGS sequence"/>
</dbReference>
<protein>
    <submittedName>
        <fullName evidence="2">Uncharacterized protein</fullName>
    </submittedName>
</protein>
<sequence length="124" mass="13502">MAPYSTENSSGRPAAVFLSLVSAIVLSPLYMKGKTGTRYYDARWNSSSSFVLPMFLAGLIFAIRVVSAPPTSSLQQGSRGPLMFTSRDASFGQRSGSSWRLAGILVLLLLVVSWQGSVQGFFWR</sequence>
<proteinExistence type="predicted"/>
<reference evidence="2 3" key="1">
    <citation type="journal article" date="2020" name="IScience">
        <title>Genome Sequencing of the Endangered Kingdonia uniflora (Circaeasteraceae, Ranunculales) Reveals Potential Mechanisms of Evolutionary Specialization.</title>
        <authorList>
            <person name="Sun Y."/>
            <person name="Deng T."/>
            <person name="Zhang A."/>
            <person name="Moore M.J."/>
            <person name="Landis J.B."/>
            <person name="Lin N."/>
            <person name="Zhang H."/>
            <person name="Zhang X."/>
            <person name="Huang J."/>
            <person name="Zhang X."/>
            <person name="Sun H."/>
            <person name="Wang H."/>
        </authorList>
    </citation>
    <scope>NUCLEOTIDE SEQUENCE [LARGE SCALE GENOMIC DNA]</scope>
    <source>
        <strain evidence="2">TB1705</strain>
        <tissue evidence="2">Leaf</tissue>
    </source>
</reference>
<dbReference type="PANTHER" id="PTHR35758:SF1">
    <property type="entry name" value="SERINE RICH PROTEIN"/>
    <property type="match status" value="1"/>
</dbReference>
<feature type="transmembrane region" description="Helical" evidence="1">
    <location>
        <begin position="50"/>
        <end position="67"/>
    </location>
</feature>
<dbReference type="PANTHER" id="PTHR35758">
    <property type="entry name" value="TRANSMEMBRANE PROTEIN"/>
    <property type="match status" value="1"/>
</dbReference>
<keyword evidence="1" id="KW-1133">Transmembrane helix</keyword>
<keyword evidence="3" id="KW-1185">Reference proteome</keyword>
<feature type="transmembrane region" description="Helical" evidence="1">
    <location>
        <begin position="101"/>
        <end position="123"/>
    </location>
</feature>
<dbReference type="EMBL" id="JACGCM010001029">
    <property type="protein sequence ID" value="KAF6162424.1"/>
    <property type="molecule type" value="Genomic_DNA"/>
</dbReference>
<keyword evidence="1" id="KW-0812">Transmembrane</keyword>
<name>A0A7J7N5W4_9MAGN</name>
<feature type="transmembrane region" description="Helical" evidence="1">
    <location>
        <begin position="12"/>
        <end position="30"/>
    </location>
</feature>
<organism evidence="2 3">
    <name type="scientific">Kingdonia uniflora</name>
    <dbReference type="NCBI Taxonomy" id="39325"/>
    <lineage>
        <taxon>Eukaryota</taxon>
        <taxon>Viridiplantae</taxon>
        <taxon>Streptophyta</taxon>
        <taxon>Embryophyta</taxon>
        <taxon>Tracheophyta</taxon>
        <taxon>Spermatophyta</taxon>
        <taxon>Magnoliopsida</taxon>
        <taxon>Ranunculales</taxon>
        <taxon>Circaeasteraceae</taxon>
        <taxon>Kingdonia</taxon>
    </lineage>
</organism>
<accession>A0A7J7N5W4</accession>